<accession>D3EZJ2</accession>
<evidence type="ECO:0000313" key="2">
    <source>
        <dbReference type="Proteomes" id="UP000008229"/>
    </source>
</evidence>
<name>D3EZJ2_CONWI</name>
<dbReference type="EMBL" id="CP001854">
    <property type="protein sequence ID" value="ADB53830.1"/>
    <property type="molecule type" value="Genomic_DNA"/>
</dbReference>
<dbReference type="AlphaFoldDB" id="D3EZJ2"/>
<dbReference type="OrthoDB" id="4303490at2"/>
<protein>
    <submittedName>
        <fullName evidence="1">Uncharacterized protein</fullName>
    </submittedName>
</protein>
<sequence>MSGTIYRPGNTVQASGIYNVVNSYGTPQGRQVTCVEGEPFPPTQYAGEYGYVLAMATQHSRF</sequence>
<dbReference type="Proteomes" id="UP000008229">
    <property type="component" value="Chromosome"/>
</dbReference>
<reference evidence="1 2" key="1">
    <citation type="journal article" date="2010" name="Stand. Genomic Sci.">
        <title>Complete genome sequence of Conexibacter woesei type strain (ID131577).</title>
        <authorList>
            <person name="Pukall R."/>
            <person name="Lapidus A."/>
            <person name="Glavina Del Rio T."/>
            <person name="Copeland A."/>
            <person name="Tice H."/>
            <person name="Cheng J.-F."/>
            <person name="Lucas S."/>
            <person name="Chen F."/>
            <person name="Nolan M."/>
            <person name="Bruce D."/>
            <person name="Goodwin L."/>
            <person name="Pitluck S."/>
            <person name="Mavromatis K."/>
            <person name="Ivanova N."/>
            <person name="Ovchinnikova G."/>
            <person name="Pati A."/>
            <person name="Chen A."/>
            <person name="Palaniappan K."/>
            <person name="Land M."/>
            <person name="Hauser L."/>
            <person name="Chang Y.-J."/>
            <person name="Jeffries C.D."/>
            <person name="Chain P."/>
            <person name="Meincke L."/>
            <person name="Sims D."/>
            <person name="Brettin T."/>
            <person name="Detter J.C."/>
            <person name="Rohde M."/>
            <person name="Goeker M."/>
            <person name="Bristow J."/>
            <person name="Eisen J.A."/>
            <person name="Markowitz V."/>
            <person name="Kyrpides N.C."/>
            <person name="Klenk H.-P."/>
            <person name="Hugenholtz P."/>
        </authorList>
    </citation>
    <scope>NUCLEOTIDE SEQUENCE [LARGE SCALE GENOMIC DNA]</scope>
    <source>
        <strain evidence="2">DSM 14684 / CIP 108061 / JCM 11494 / NBRC 100937 / ID131577</strain>
    </source>
</reference>
<organism evidence="1 2">
    <name type="scientific">Conexibacter woesei (strain DSM 14684 / CCUG 47730 / CIP 108061 / JCM 11494 / NBRC 100937 / ID131577)</name>
    <dbReference type="NCBI Taxonomy" id="469383"/>
    <lineage>
        <taxon>Bacteria</taxon>
        <taxon>Bacillati</taxon>
        <taxon>Actinomycetota</taxon>
        <taxon>Thermoleophilia</taxon>
        <taxon>Solirubrobacterales</taxon>
        <taxon>Conexibacteraceae</taxon>
        <taxon>Conexibacter</taxon>
    </lineage>
</organism>
<dbReference type="eggNOG" id="ENOG502ZV75">
    <property type="taxonomic scope" value="Bacteria"/>
</dbReference>
<proteinExistence type="predicted"/>
<keyword evidence="2" id="KW-1185">Reference proteome</keyword>
<reference evidence="2" key="2">
    <citation type="submission" date="2010-01" db="EMBL/GenBank/DDBJ databases">
        <title>The complete genome of Conexibacter woesei DSM 14684.</title>
        <authorList>
            <consortium name="US DOE Joint Genome Institute (JGI-PGF)"/>
            <person name="Lucas S."/>
            <person name="Copeland A."/>
            <person name="Lapidus A."/>
            <person name="Glavina del Rio T."/>
            <person name="Dalin E."/>
            <person name="Tice H."/>
            <person name="Bruce D."/>
            <person name="Goodwin L."/>
            <person name="Pitluck S."/>
            <person name="Kyrpides N."/>
            <person name="Mavromatis K."/>
            <person name="Ivanova N."/>
            <person name="Mikhailova N."/>
            <person name="Chertkov O."/>
            <person name="Brettin T."/>
            <person name="Detter J.C."/>
            <person name="Han C."/>
            <person name="Larimer F."/>
            <person name="Land M."/>
            <person name="Hauser L."/>
            <person name="Markowitz V."/>
            <person name="Cheng J.-F."/>
            <person name="Hugenholtz P."/>
            <person name="Woyke T."/>
            <person name="Wu D."/>
            <person name="Pukall R."/>
            <person name="Steenblock K."/>
            <person name="Schneider S."/>
            <person name="Klenk H.-P."/>
            <person name="Eisen J.A."/>
        </authorList>
    </citation>
    <scope>NUCLEOTIDE SEQUENCE [LARGE SCALE GENOMIC DNA]</scope>
    <source>
        <strain evidence="2">DSM 14684 / CIP 108061 / JCM 11494 / NBRC 100937 / ID131577</strain>
    </source>
</reference>
<gene>
    <name evidence="1" type="ordered locus">Cwoe_5425</name>
</gene>
<dbReference type="HOGENOM" id="CLU_201648_0_0_11"/>
<dbReference type="KEGG" id="cwo:Cwoe_5425"/>
<evidence type="ECO:0000313" key="1">
    <source>
        <dbReference type="EMBL" id="ADB53830.1"/>
    </source>
</evidence>